<dbReference type="PANTHER" id="PTHR45911">
    <property type="entry name" value="C2 DOMAIN-CONTAINING PROTEIN"/>
    <property type="match status" value="1"/>
</dbReference>
<organism evidence="4 5">
    <name type="scientific">Blepharisma stoltei</name>
    <dbReference type="NCBI Taxonomy" id="1481888"/>
    <lineage>
        <taxon>Eukaryota</taxon>
        <taxon>Sar</taxon>
        <taxon>Alveolata</taxon>
        <taxon>Ciliophora</taxon>
        <taxon>Postciliodesmatophora</taxon>
        <taxon>Heterotrichea</taxon>
        <taxon>Heterotrichida</taxon>
        <taxon>Blepharismidae</taxon>
        <taxon>Blepharisma</taxon>
    </lineage>
</organism>
<evidence type="ECO:0000259" key="3">
    <source>
        <dbReference type="PROSITE" id="PS50004"/>
    </source>
</evidence>
<dbReference type="PROSITE" id="PS50004">
    <property type="entry name" value="C2"/>
    <property type="match status" value="1"/>
</dbReference>
<sequence length="362" mass="41762">MTTPGRTKELIRIFQQISEGGQMITSRTIKKFLNSDVNTEMLPTTITQSDFIEAFDAELSRLKDQEDYLVYQISQCKSKTRKHLQSQGDRQDDYSFDGIMDGSKFEFIVEEARDLPAMNTNNTADSFFTVKCDEELVYQSQLAPDTAEPIWNDKVSIEIIAPDHVIEFELWDDDSNPELIGSFFLELGNYEDQQVHCRWYDLEGPEGISSGEVKITGQWIYSMAKFHNSCLDKYDRNITQCEKMLSQVSEHQEKLYTLDGKQLLMAWFNPPSLAMVSAKSRRGKHFLSIPSSRHGSLLGSPRSKSRKNTRYSSFKDLFNSPRLPDTDRYVSSLDEEKSFERQPIKYDFLAIGMYLNSRIKQA</sequence>
<feature type="domain" description="C2" evidence="3">
    <location>
        <begin position="86"/>
        <end position="200"/>
    </location>
</feature>
<protein>
    <recommendedName>
        <fullName evidence="3">C2 domain-containing protein</fullName>
    </recommendedName>
</protein>
<keyword evidence="2" id="KW-0106">Calcium</keyword>
<dbReference type="InterPro" id="IPR035892">
    <property type="entry name" value="C2_domain_sf"/>
</dbReference>
<accession>A0AAU9JUP6</accession>
<keyword evidence="1" id="KW-0479">Metal-binding</keyword>
<proteinExistence type="predicted"/>
<name>A0AAU9JUP6_9CILI</name>
<gene>
    <name evidence="4" type="ORF">BSTOLATCC_MIC48263</name>
</gene>
<dbReference type="GO" id="GO:0005509">
    <property type="term" value="F:calcium ion binding"/>
    <property type="evidence" value="ECO:0007669"/>
    <property type="project" value="TreeGrafter"/>
</dbReference>
<dbReference type="PANTHER" id="PTHR45911:SF4">
    <property type="entry name" value="MULTIPLE C2 AND TRANSMEMBRANE DOMAIN-CONTAINING PROTEIN"/>
    <property type="match status" value="1"/>
</dbReference>
<dbReference type="Gene3D" id="2.60.40.150">
    <property type="entry name" value="C2 domain"/>
    <property type="match status" value="1"/>
</dbReference>
<dbReference type="EMBL" id="CAJZBQ010000047">
    <property type="protein sequence ID" value="CAG9329443.1"/>
    <property type="molecule type" value="Genomic_DNA"/>
</dbReference>
<dbReference type="SMART" id="SM00239">
    <property type="entry name" value="C2"/>
    <property type="match status" value="1"/>
</dbReference>
<comment type="caution">
    <text evidence="4">The sequence shown here is derived from an EMBL/GenBank/DDBJ whole genome shotgun (WGS) entry which is preliminary data.</text>
</comment>
<evidence type="ECO:0000313" key="5">
    <source>
        <dbReference type="Proteomes" id="UP001162131"/>
    </source>
</evidence>
<dbReference type="CDD" id="cd00030">
    <property type="entry name" value="C2"/>
    <property type="match status" value="1"/>
</dbReference>
<dbReference type="AlphaFoldDB" id="A0AAU9JUP6"/>
<keyword evidence="5" id="KW-1185">Reference proteome</keyword>
<dbReference type="GO" id="GO:0016020">
    <property type="term" value="C:membrane"/>
    <property type="evidence" value="ECO:0007669"/>
    <property type="project" value="TreeGrafter"/>
</dbReference>
<reference evidence="4" key="1">
    <citation type="submission" date="2021-09" db="EMBL/GenBank/DDBJ databases">
        <authorList>
            <consortium name="AG Swart"/>
            <person name="Singh M."/>
            <person name="Singh A."/>
            <person name="Seah K."/>
            <person name="Emmerich C."/>
        </authorList>
    </citation>
    <scope>NUCLEOTIDE SEQUENCE</scope>
    <source>
        <strain evidence="4">ATCC30299</strain>
    </source>
</reference>
<dbReference type="SUPFAM" id="SSF49562">
    <property type="entry name" value="C2 domain (Calcium/lipid-binding domain, CaLB)"/>
    <property type="match status" value="1"/>
</dbReference>
<evidence type="ECO:0000313" key="4">
    <source>
        <dbReference type="EMBL" id="CAG9329443.1"/>
    </source>
</evidence>
<evidence type="ECO:0000256" key="2">
    <source>
        <dbReference type="ARBA" id="ARBA00022837"/>
    </source>
</evidence>
<evidence type="ECO:0000256" key="1">
    <source>
        <dbReference type="ARBA" id="ARBA00022723"/>
    </source>
</evidence>
<dbReference type="Pfam" id="PF00168">
    <property type="entry name" value="C2"/>
    <property type="match status" value="1"/>
</dbReference>
<dbReference type="InterPro" id="IPR000008">
    <property type="entry name" value="C2_dom"/>
</dbReference>
<dbReference type="Proteomes" id="UP001162131">
    <property type="component" value="Unassembled WGS sequence"/>
</dbReference>